<dbReference type="STRING" id="4540.A0A3L6RNC2"/>
<gene>
    <name evidence="1" type="ORF">C2845_PM13G20600</name>
</gene>
<evidence type="ECO:0000313" key="2">
    <source>
        <dbReference type="Proteomes" id="UP000275267"/>
    </source>
</evidence>
<dbReference type="OrthoDB" id="784156at2759"/>
<comment type="caution">
    <text evidence="1">The sequence shown here is derived from an EMBL/GenBank/DDBJ whole genome shotgun (WGS) entry which is preliminary data.</text>
</comment>
<proteinExistence type="predicted"/>
<dbReference type="FunFam" id="2.10.25.10:FF:000628">
    <property type="entry name" value="Wall-associated receptor kinase 2"/>
    <property type="match status" value="1"/>
</dbReference>
<dbReference type="Gene3D" id="2.10.25.10">
    <property type="entry name" value="Laminin"/>
    <property type="match status" value="1"/>
</dbReference>
<sequence>MSMDKNIIWWNDFTDSQFRLSDEDNRFTVIGCNSLAYVGSANTGSKYMTGCMATCPAAGRLENGSCSGMGCCQAAIPRGINTYQVQFDGRFTTSRTRGFSRCSYAALVEAAAAAFDFRTTYVTADDFMESTGGKAPLVLDWVVGKETCREAARNTTAYMCVSSNSECVDSRNGPGYLCNCSRGYDGNPYVHDGCQDVNECTSSPALFLEPVSTLLEDSSDPALTRQQATLTMAHARPRNLNLECTWQLMQLRQHCSSSGMAERQVATAAAWRGGGGGVVTVDLGARIFFVF</sequence>
<dbReference type="EMBL" id="PQIB02000008">
    <property type="protein sequence ID" value="RLN05542.1"/>
    <property type="molecule type" value="Genomic_DNA"/>
</dbReference>
<evidence type="ECO:0000313" key="1">
    <source>
        <dbReference type="EMBL" id="RLN05542.1"/>
    </source>
</evidence>
<accession>A0A3L6RNC2</accession>
<organism evidence="1 2">
    <name type="scientific">Panicum miliaceum</name>
    <name type="common">Proso millet</name>
    <name type="synonym">Broomcorn millet</name>
    <dbReference type="NCBI Taxonomy" id="4540"/>
    <lineage>
        <taxon>Eukaryota</taxon>
        <taxon>Viridiplantae</taxon>
        <taxon>Streptophyta</taxon>
        <taxon>Embryophyta</taxon>
        <taxon>Tracheophyta</taxon>
        <taxon>Spermatophyta</taxon>
        <taxon>Magnoliopsida</taxon>
        <taxon>Liliopsida</taxon>
        <taxon>Poales</taxon>
        <taxon>Poaceae</taxon>
        <taxon>PACMAD clade</taxon>
        <taxon>Panicoideae</taxon>
        <taxon>Panicodae</taxon>
        <taxon>Paniceae</taxon>
        <taxon>Panicinae</taxon>
        <taxon>Panicum</taxon>
        <taxon>Panicum sect. Panicum</taxon>
    </lineage>
</organism>
<dbReference type="PANTHER" id="PTHR33491">
    <property type="entry name" value="OSJNBA0016N04.9 PROTEIN"/>
    <property type="match status" value="1"/>
</dbReference>
<dbReference type="AlphaFoldDB" id="A0A3L6RNC2"/>
<protein>
    <recommendedName>
        <fullName evidence="3">Wall-associated receptor kinase 2-like</fullName>
    </recommendedName>
</protein>
<keyword evidence="2" id="KW-1185">Reference proteome</keyword>
<reference evidence="2" key="1">
    <citation type="journal article" date="2019" name="Nat. Commun.">
        <title>The genome of broomcorn millet.</title>
        <authorList>
            <person name="Zou C."/>
            <person name="Miki D."/>
            <person name="Li D."/>
            <person name="Tang Q."/>
            <person name="Xiao L."/>
            <person name="Rajput S."/>
            <person name="Deng P."/>
            <person name="Jia W."/>
            <person name="Huang R."/>
            <person name="Zhang M."/>
            <person name="Sun Y."/>
            <person name="Hu J."/>
            <person name="Fu X."/>
            <person name="Schnable P.S."/>
            <person name="Li F."/>
            <person name="Zhang H."/>
            <person name="Feng B."/>
            <person name="Zhu X."/>
            <person name="Liu R."/>
            <person name="Schnable J.C."/>
            <person name="Zhu J.-K."/>
            <person name="Zhang H."/>
        </authorList>
    </citation>
    <scope>NUCLEOTIDE SEQUENCE [LARGE SCALE GENOMIC DNA]</scope>
</reference>
<evidence type="ECO:0008006" key="3">
    <source>
        <dbReference type="Google" id="ProtNLM"/>
    </source>
</evidence>
<name>A0A3L6RNC2_PANMI</name>
<dbReference type="Proteomes" id="UP000275267">
    <property type="component" value="Unassembled WGS sequence"/>
</dbReference>